<dbReference type="GO" id="GO:0005829">
    <property type="term" value="C:cytosol"/>
    <property type="evidence" value="ECO:0007669"/>
    <property type="project" value="TreeGrafter"/>
</dbReference>
<dbReference type="EMBL" id="PCYK01000012">
    <property type="protein sequence ID" value="PIR46065.1"/>
    <property type="molecule type" value="Genomic_DNA"/>
</dbReference>
<keyword evidence="5 6" id="KW-0804">Transcription</keyword>
<evidence type="ECO:0000256" key="2">
    <source>
        <dbReference type="ARBA" id="ARBA00022814"/>
    </source>
</evidence>
<dbReference type="HAMAP" id="MF_00073">
    <property type="entry name" value="NusB"/>
    <property type="match status" value="1"/>
</dbReference>
<dbReference type="PANTHER" id="PTHR11078">
    <property type="entry name" value="N UTILIZATION SUBSTANCE PROTEIN B-RELATED"/>
    <property type="match status" value="1"/>
</dbReference>
<dbReference type="InterPro" id="IPR006027">
    <property type="entry name" value="NusB_RsmB_TIM44"/>
</dbReference>
<comment type="similarity">
    <text evidence="1 6">Belongs to the NusB family.</text>
</comment>
<gene>
    <name evidence="6 8" type="primary">nusB</name>
    <name evidence="8" type="ORF">COV08_01450</name>
</gene>
<dbReference type="SUPFAM" id="SSF48013">
    <property type="entry name" value="NusB-like"/>
    <property type="match status" value="1"/>
</dbReference>
<evidence type="ECO:0000259" key="7">
    <source>
        <dbReference type="PROSITE" id="PS51462"/>
    </source>
</evidence>
<dbReference type="GO" id="GO:0031564">
    <property type="term" value="P:transcription antitermination"/>
    <property type="evidence" value="ECO:0007669"/>
    <property type="project" value="UniProtKB-KW"/>
</dbReference>
<name>A0A2H0RJW5_9BACT</name>
<evidence type="ECO:0000256" key="1">
    <source>
        <dbReference type="ARBA" id="ARBA00005952"/>
    </source>
</evidence>
<dbReference type="InterPro" id="IPR011605">
    <property type="entry name" value="NusB_fam"/>
</dbReference>
<keyword evidence="2 6" id="KW-0889">Transcription antitermination</keyword>
<sequence length="306" mass="34094">MANRHLCRSLAMQTLFELDFREIETIGAIDPTANRITAEFAPGAEDFSYVKELAHGVADHRQKIDAIITQAAPDWPIDQIAIVDRNILRLGLYELIFADRADVPSKVAINEAIELAKTFGGESSGRFVNGVLGTVYKELGEPGKNDAPVKKKKIIDIPYDQMPIEKLAGALVWCRFEQQFFLALVHDVFGYWTLSKGHLESAESLTDSVRREVSEELGLAAVTVGEELGVNEYVASDPEKGKTRRQVTYFSVEVAGKPALILEKKGGLDDARWFRLEEVPELRLYDDILPIITKAIRLLVKTAKPV</sequence>
<dbReference type="InterPro" id="IPR000086">
    <property type="entry name" value="NUDIX_hydrolase_dom"/>
</dbReference>
<dbReference type="GO" id="GO:0003723">
    <property type="term" value="F:RNA binding"/>
    <property type="evidence" value="ECO:0007669"/>
    <property type="project" value="UniProtKB-UniRule"/>
</dbReference>
<dbReference type="PROSITE" id="PS51462">
    <property type="entry name" value="NUDIX"/>
    <property type="match status" value="1"/>
</dbReference>
<feature type="domain" description="Nudix hydrolase" evidence="7">
    <location>
        <begin position="163"/>
        <end position="298"/>
    </location>
</feature>
<evidence type="ECO:0000256" key="6">
    <source>
        <dbReference type="HAMAP-Rule" id="MF_00073"/>
    </source>
</evidence>
<dbReference type="InterPro" id="IPR015797">
    <property type="entry name" value="NUDIX_hydrolase-like_dom_sf"/>
</dbReference>
<dbReference type="Gene3D" id="1.10.940.10">
    <property type="entry name" value="NusB-like"/>
    <property type="match status" value="1"/>
</dbReference>
<evidence type="ECO:0000256" key="3">
    <source>
        <dbReference type="ARBA" id="ARBA00022884"/>
    </source>
</evidence>
<dbReference type="SUPFAM" id="SSF55811">
    <property type="entry name" value="Nudix"/>
    <property type="match status" value="1"/>
</dbReference>
<dbReference type="Pfam" id="PF00293">
    <property type="entry name" value="NUDIX"/>
    <property type="match status" value="1"/>
</dbReference>
<dbReference type="GO" id="GO:0006353">
    <property type="term" value="P:DNA-templated transcription termination"/>
    <property type="evidence" value="ECO:0007669"/>
    <property type="project" value="UniProtKB-UniRule"/>
</dbReference>
<evidence type="ECO:0000256" key="5">
    <source>
        <dbReference type="ARBA" id="ARBA00023163"/>
    </source>
</evidence>
<keyword evidence="4 6" id="KW-0805">Transcription regulation</keyword>
<reference evidence="8 9" key="1">
    <citation type="submission" date="2017-09" db="EMBL/GenBank/DDBJ databases">
        <title>Depth-based differentiation of microbial function through sediment-hosted aquifers and enrichment of novel symbionts in the deep terrestrial subsurface.</title>
        <authorList>
            <person name="Probst A.J."/>
            <person name="Ladd B."/>
            <person name="Jarett J.K."/>
            <person name="Geller-Mcgrath D.E."/>
            <person name="Sieber C.M."/>
            <person name="Emerson J.B."/>
            <person name="Anantharaman K."/>
            <person name="Thomas B.C."/>
            <person name="Malmstrom R."/>
            <person name="Stieglmeier M."/>
            <person name="Klingl A."/>
            <person name="Woyke T."/>
            <person name="Ryan C.M."/>
            <person name="Banfield J.F."/>
        </authorList>
    </citation>
    <scope>NUCLEOTIDE SEQUENCE [LARGE SCALE GENOMIC DNA]</scope>
    <source>
        <strain evidence="8">CG10_big_fil_rev_8_21_14_0_10_49_38</strain>
    </source>
</reference>
<dbReference type="Pfam" id="PF01029">
    <property type="entry name" value="NusB"/>
    <property type="match status" value="1"/>
</dbReference>
<dbReference type="InterPro" id="IPR035926">
    <property type="entry name" value="NusB-like_sf"/>
</dbReference>
<proteinExistence type="inferred from homology"/>
<dbReference type="AlphaFoldDB" id="A0A2H0RJW5"/>
<comment type="function">
    <text evidence="6">Involved in transcription antitermination. Required for transcription of ribosomal RNA (rRNA) genes. Binds specifically to the boxA antiterminator sequence of the ribosomal RNA (rrn) operons.</text>
</comment>
<keyword evidence="3 6" id="KW-0694">RNA-binding</keyword>
<evidence type="ECO:0000256" key="4">
    <source>
        <dbReference type="ARBA" id="ARBA00023015"/>
    </source>
</evidence>
<accession>A0A2H0RJW5</accession>
<dbReference type="NCBIfam" id="TIGR01951">
    <property type="entry name" value="nusB"/>
    <property type="match status" value="1"/>
</dbReference>
<evidence type="ECO:0000313" key="8">
    <source>
        <dbReference type="EMBL" id="PIR46065.1"/>
    </source>
</evidence>
<comment type="caution">
    <text evidence="8">The sequence shown here is derived from an EMBL/GenBank/DDBJ whole genome shotgun (WGS) entry which is preliminary data.</text>
</comment>
<dbReference type="CDD" id="cd00619">
    <property type="entry name" value="Terminator_NusB"/>
    <property type="match status" value="1"/>
</dbReference>
<dbReference type="PANTHER" id="PTHR11078:SF3">
    <property type="entry name" value="ANTITERMINATION NUSB DOMAIN-CONTAINING PROTEIN"/>
    <property type="match status" value="1"/>
</dbReference>
<dbReference type="Gene3D" id="3.90.79.10">
    <property type="entry name" value="Nucleoside Triphosphate Pyrophosphohydrolase"/>
    <property type="match status" value="1"/>
</dbReference>
<organism evidence="8 9">
    <name type="scientific">Candidatus Vogelbacteria bacterium CG10_big_fil_rev_8_21_14_0_10_49_38</name>
    <dbReference type="NCBI Taxonomy" id="1975043"/>
    <lineage>
        <taxon>Bacteria</taxon>
        <taxon>Candidatus Vogeliibacteriota</taxon>
    </lineage>
</organism>
<evidence type="ECO:0000313" key="9">
    <source>
        <dbReference type="Proteomes" id="UP000230431"/>
    </source>
</evidence>
<dbReference type="Proteomes" id="UP000230431">
    <property type="component" value="Unassembled WGS sequence"/>
</dbReference>
<protein>
    <recommendedName>
        <fullName evidence="6">Transcription antitermination protein NusB</fullName>
    </recommendedName>
    <alternativeName>
        <fullName evidence="6">Antitermination factor NusB</fullName>
    </alternativeName>
</protein>